<name>A0A4Z0P3G3_9BACT</name>
<comment type="caution">
    <text evidence="1">The sequence shown here is derived from an EMBL/GenBank/DDBJ whole genome shotgun (WGS) entry which is preliminary data.</text>
</comment>
<dbReference type="EMBL" id="SRLA01000004">
    <property type="protein sequence ID" value="TGE05550.1"/>
    <property type="molecule type" value="Genomic_DNA"/>
</dbReference>
<dbReference type="InterPro" id="IPR009241">
    <property type="entry name" value="HigB-like"/>
</dbReference>
<reference evidence="1 2" key="1">
    <citation type="submission" date="2019-04" db="EMBL/GenBank/DDBJ databases">
        <authorList>
            <person name="Feng G."/>
            <person name="Zhang J."/>
            <person name="Zhu H."/>
        </authorList>
    </citation>
    <scope>NUCLEOTIDE SEQUENCE [LARGE SCALE GENOMIC DNA]</scope>
    <source>
        <strain evidence="1 2">92R-1</strain>
    </source>
</reference>
<dbReference type="OrthoDB" id="573082at2"/>
<accession>A0A4Z0P3G3</accession>
<proteinExistence type="predicted"/>
<keyword evidence="2" id="KW-1185">Reference proteome</keyword>
<protein>
    <submittedName>
        <fullName evidence="1">Type II toxin-antitoxin system RelE/ParE family toxin</fullName>
    </submittedName>
</protein>
<evidence type="ECO:0000313" key="1">
    <source>
        <dbReference type="EMBL" id="TGE05550.1"/>
    </source>
</evidence>
<dbReference type="AlphaFoldDB" id="A0A4Z0P3G3"/>
<dbReference type="Proteomes" id="UP000298337">
    <property type="component" value="Unassembled WGS sequence"/>
</dbReference>
<dbReference type="RefSeq" id="WP_135435863.1">
    <property type="nucleotide sequence ID" value="NZ_SRLA01000004.1"/>
</dbReference>
<organism evidence="1 2">
    <name type="scientific">Hymenobacter fodinae</name>
    <dbReference type="NCBI Taxonomy" id="2510796"/>
    <lineage>
        <taxon>Bacteria</taxon>
        <taxon>Pseudomonadati</taxon>
        <taxon>Bacteroidota</taxon>
        <taxon>Cytophagia</taxon>
        <taxon>Cytophagales</taxon>
        <taxon>Hymenobacteraceae</taxon>
        <taxon>Hymenobacter</taxon>
    </lineage>
</organism>
<evidence type="ECO:0000313" key="2">
    <source>
        <dbReference type="Proteomes" id="UP000298337"/>
    </source>
</evidence>
<sequence>MIKPIEVSLSDEADEFIEDLPATVRKRFTAAFDKTQLGIKGDWFKKLPDTDDIWEFRVNGANHTYRVFAFWDTRGDTETLIICTHGLDKKSQKTPVMDISKAERFKYDYFQNGPS</sequence>
<gene>
    <name evidence="1" type="ORF">EU556_19820</name>
</gene>
<dbReference type="Pfam" id="PF05973">
    <property type="entry name" value="Gp49"/>
    <property type="match status" value="1"/>
</dbReference>